<dbReference type="PANTHER" id="PTHR11804">
    <property type="entry name" value="PROTEASE M3 THIMET OLIGOPEPTIDASE-RELATED"/>
    <property type="match status" value="1"/>
</dbReference>
<dbReference type="InterPro" id="IPR013647">
    <property type="entry name" value="OligopepF_N_dom"/>
</dbReference>
<comment type="function">
    <text evidence="6">Has oligopeptidase activity and degrades a variety of small bioactive peptides.</text>
</comment>
<reference evidence="9 10" key="1">
    <citation type="submission" date="2017-06" db="EMBL/GenBank/DDBJ databases">
        <title>Novel microbial phyla capable of carbon fixation and sulfur reduction in deep-sea sediments.</title>
        <authorList>
            <person name="Huang J."/>
            <person name="Baker B."/>
            <person name="Wang Y."/>
        </authorList>
    </citation>
    <scope>NUCLEOTIDE SEQUENCE [LARGE SCALE GENOMIC DNA]</scope>
    <source>
        <strain evidence="9">B3_LCP</strain>
    </source>
</reference>
<dbReference type="GO" id="GO:0006508">
    <property type="term" value="P:proteolysis"/>
    <property type="evidence" value="ECO:0007669"/>
    <property type="project" value="UniProtKB-KW"/>
</dbReference>
<dbReference type="GO" id="GO:0046872">
    <property type="term" value="F:metal ion binding"/>
    <property type="evidence" value="ECO:0007669"/>
    <property type="project" value="UniProtKB-UniRule"/>
</dbReference>
<comment type="similarity">
    <text evidence="6">Belongs to the peptidase M3B family.</text>
</comment>
<dbReference type="NCBIfam" id="TIGR00181">
    <property type="entry name" value="pepF"/>
    <property type="match status" value="1"/>
</dbReference>
<feature type="domain" description="Peptidase M3A/M3B catalytic" evidence="7">
    <location>
        <begin position="233"/>
        <end position="625"/>
    </location>
</feature>
<dbReference type="InterPro" id="IPR001567">
    <property type="entry name" value="Pept_M3A_M3B_dom"/>
</dbReference>
<dbReference type="InterPro" id="IPR045090">
    <property type="entry name" value="Pept_M3A_M3B"/>
</dbReference>
<evidence type="ECO:0000259" key="7">
    <source>
        <dbReference type="Pfam" id="PF01432"/>
    </source>
</evidence>
<dbReference type="GO" id="GO:0006518">
    <property type="term" value="P:peptide metabolic process"/>
    <property type="evidence" value="ECO:0007669"/>
    <property type="project" value="TreeGrafter"/>
</dbReference>
<dbReference type="Gene3D" id="1.10.287.830">
    <property type="entry name" value="putative peptidase helix hairpin domain like"/>
    <property type="match status" value="1"/>
</dbReference>
<dbReference type="SUPFAM" id="SSF55486">
    <property type="entry name" value="Metalloproteases ('zincins'), catalytic domain"/>
    <property type="match status" value="1"/>
</dbReference>
<gene>
    <name evidence="9" type="primary">pepF</name>
    <name evidence="9" type="ORF">CEE37_10360</name>
</gene>
<evidence type="ECO:0000256" key="5">
    <source>
        <dbReference type="ARBA" id="ARBA00023049"/>
    </source>
</evidence>
<keyword evidence="4 6" id="KW-0862">Zinc</keyword>
<dbReference type="GO" id="GO:0004222">
    <property type="term" value="F:metalloendopeptidase activity"/>
    <property type="evidence" value="ECO:0007669"/>
    <property type="project" value="UniProtKB-UniRule"/>
</dbReference>
<comment type="cofactor">
    <cofactor evidence="6">
        <name>Zn(2+)</name>
        <dbReference type="ChEBI" id="CHEBI:29105"/>
    </cofactor>
    <text evidence="6">Binds 1 zinc ion.</text>
</comment>
<dbReference type="InterPro" id="IPR042088">
    <property type="entry name" value="OligoPept_F_C"/>
</dbReference>
<dbReference type="CDD" id="cd09608">
    <property type="entry name" value="M3B_PepF"/>
    <property type="match status" value="1"/>
</dbReference>
<keyword evidence="2 6" id="KW-0479">Metal-binding</keyword>
<dbReference type="Proteomes" id="UP000319619">
    <property type="component" value="Unassembled WGS sequence"/>
</dbReference>
<dbReference type="Pfam" id="PF08439">
    <property type="entry name" value="Peptidase_M3_N"/>
    <property type="match status" value="1"/>
</dbReference>
<organism evidence="9 10">
    <name type="scientific">candidate division LCP-89 bacterium B3_LCP</name>
    <dbReference type="NCBI Taxonomy" id="2012998"/>
    <lineage>
        <taxon>Bacteria</taxon>
        <taxon>Pseudomonadati</taxon>
        <taxon>Bacteria division LCP-89</taxon>
    </lineage>
</organism>
<keyword evidence="5 6" id="KW-0482">Metalloprotease</keyword>
<dbReference type="Gene3D" id="1.10.1370.20">
    <property type="entry name" value="Oligoendopeptidase f, C-terminal domain"/>
    <property type="match status" value="1"/>
</dbReference>
<evidence type="ECO:0000313" key="10">
    <source>
        <dbReference type="Proteomes" id="UP000319619"/>
    </source>
</evidence>
<evidence type="ECO:0000259" key="8">
    <source>
        <dbReference type="Pfam" id="PF08439"/>
    </source>
</evidence>
<evidence type="ECO:0000256" key="2">
    <source>
        <dbReference type="ARBA" id="ARBA00022723"/>
    </source>
</evidence>
<evidence type="ECO:0000256" key="1">
    <source>
        <dbReference type="ARBA" id="ARBA00022670"/>
    </source>
</evidence>
<feature type="domain" description="Oligopeptidase F N-terminal" evidence="8">
    <location>
        <begin position="140"/>
        <end position="209"/>
    </location>
</feature>
<sequence length="643" mass="73819">MKTKNIFIFFIAALFLVSMPFTLTALERSEIPDKYKWHPDHIYPSLEEWEKDFEYLGEQIDVLAAFKGRFAGENATDPAGALIEFQEIGEILEQKLERLWVYVMFNYHVDMGNSDWAGMQQRIQMLAIGFSQKLAWAEPELLEIPQETMNRYVAENPELVDYQKSFDDMYLQQEHVLSEAEESVIAASYNITGTSRDVFGKLTDVDMSFGEIKDEDSETIEVTDSGWNSWRVDKNRRIREDYFKKLWNGYEGFGNTLAALMNGNIKKNVYFSTVRKYDNTLQAALDGSFIPEDVYVNLIETTRANLAPLHKYNEIRKRLLGVDHYRHWDYYVSLVEADETRYTWEEGVDMIVNALKPLGKQYRKDIKMALNPENGWCDAFANENKRGGAYSSSCYGVHPYMLYNFDYTKGLTLEDVSTIAHEVGHAMHTYYSENTQPFPNKSYATFNAEVASTVNEAIMATKLLADARKAYKKAKKANKEAAKQRLIYLLETNINAVRTTFYRQTMFATWEWEANKMGEAGQPLTKDSMSKLYYDTLTEFHGPAAEYEELSSISWARIPHFYRGYYVYTYATSYAAAVALATDINGKKKGAVKKYIAYLQSGSSKHPVELLQDAGVDMATPAPVEALVAYFSNMVEELDELTR</sequence>
<keyword evidence="1 6" id="KW-0645">Protease</keyword>
<name>A0A532UZ21_UNCL8</name>
<dbReference type="EC" id="3.4.24.-" evidence="6"/>
<protein>
    <recommendedName>
        <fullName evidence="6">Oligopeptidase F</fullName>
        <ecNumber evidence="6">3.4.24.-</ecNumber>
    </recommendedName>
</protein>
<proteinExistence type="inferred from homology"/>
<evidence type="ECO:0000256" key="4">
    <source>
        <dbReference type="ARBA" id="ARBA00022833"/>
    </source>
</evidence>
<dbReference type="Gene3D" id="1.20.140.70">
    <property type="entry name" value="Oligopeptidase f, N-terminal domain"/>
    <property type="match status" value="1"/>
</dbReference>
<dbReference type="EMBL" id="NJBN01000006">
    <property type="protein sequence ID" value="TKJ40129.1"/>
    <property type="molecule type" value="Genomic_DNA"/>
</dbReference>
<dbReference type="AlphaFoldDB" id="A0A532UZ21"/>
<evidence type="ECO:0000256" key="6">
    <source>
        <dbReference type="RuleBase" id="RU368091"/>
    </source>
</evidence>
<comment type="caution">
    <text evidence="9">The sequence shown here is derived from an EMBL/GenBank/DDBJ whole genome shotgun (WGS) entry which is preliminary data.</text>
</comment>
<evidence type="ECO:0000256" key="3">
    <source>
        <dbReference type="ARBA" id="ARBA00022801"/>
    </source>
</evidence>
<dbReference type="Pfam" id="PF01432">
    <property type="entry name" value="Peptidase_M3"/>
    <property type="match status" value="1"/>
</dbReference>
<dbReference type="InterPro" id="IPR004438">
    <property type="entry name" value="Peptidase_M3B"/>
</dbReference>
<accession>A0A532UZ21</accession>
<evidence type="ECO:0000313" key="9">
    <source>
        <dbReference type="EMBL" id="TKJ40129.1"/>
    </source>
</evidence>
<keyword evidence="3 6" id="KW-0378">Hydrolase</keyword>
<dbReference type="PANTHER" id="PTHR11804:SF84">
    <property type="entry name" value="SACCHAROLYSIN"/>
    <property type="match status" value="1"/>
</dbReference>